<dbReference type="EMBL" id="SDLO01000014">
    <property type="protein sequence ID" value="TDK87444.1"/>
    <property type="molecule type" value="Genomic_DNA"/>
</dbReference>
<accession>A0A4R5WCZ5</accession>
<keyword evidence="1" id="KW-0812">Transmembrane</keyword>
<evidence type="ECO:0000313" key="2">
    <source>
        <dbReference type="EMBL" id="TDK87444.1"/>
    </source>
</evidence>
<protein>
    <recommendedName>
        <fullName evidence="4">DUF2273 domain-containing protein</fullName>
    </recommendedName>
</protein>
<evidence type="ECO:0000313" key="3">
    <source>
        <dbReference type="Proteomes" id="UP000294929"/>
    </source>
</evidence>
<feature type="transmembrane region" description="Helical" evidence="1">
    <location>
        <begin position="6"/>
        <end position="39"/>
    </location>
</feature>
<evidence type="ECO:0008006" key="4">
    <source>
        <dbReference type="Google" id="ProtNLM"/>
    </source>
</evidence>
<sequence>MTSSTLGLVAGLLLGIAAAAGGLGGFLIALLLGAAGYLIGAHRDGELDLSALLRRRDRD</sequence>
<proteinExistence type="predicted"/>
<dbReference type="AlphaFoldDB" id="A0A4R5WCZ5"/>
<reference evidence="2 3" key="1">
    <citation type="submission" date="2019-01" db="EMBL/GenBank/DDBJ databases">
        <title>High-quality-draft genome sequences of five non-tuberculosis mycobacteriaceae isolated from a nosocomial environment.</title>
        <authorList>
            <person name="Tiago I."/>
            <person name="Alarico S."/>
            <person name="Pereira S.G."/>
            <person name="Coelho C."/>
            <person name="Maranha A."/>
            <person name="Empadinhas N."/>
        </authorList>
    </citation>
    <scope>NUCLEOTIDE SEQUENCE [LARGE SCALE GENOMIC DNA]</scope>
    <source>
        <strain evidence="2 3">24AIII</strain>
    </source>
</reference>
<name>A0A4R5WCZ5_MYCMU</name>
<comment type="caution">
    <text evidence="2">The sequence shown here is derived from an EMBL/GenBank/DDBJ whole genome shotgun (WGS) entry which is preliminary data.</text>
</comment>
<dbReference type="RefSeq" id="WP_061007357.1">
    <property type="nucleotide sequence ID" value="NZ_LSKA01000558.1"/>
</dbReference>
<organism evidence="2 3">
    <name type="scientific">Mycolicibacterium mucogenicum</name>
    <name type="common">Mycobacterium mucogenicum</name>
    <dbReference type="NCBI Taxonomy" id="56689"/>
    <lineage>
        <taxon>Bacteria</taxon>
        <taxon>Bacillati</taxon>
        <taxon>Actinomycetota</taxon>
        <taxon>Actinomycetes</taxon>
        <taxon>Mycobacteriales</taxon>
        <taxon>Mycobacteriaceae</taxon>
        <taxon>Mycolicibacterium</taxon>
    </lineage>
</organism>
<keyword evidence="1" id="KW-1133">Transmembrane helix</keyword>
<keyword evidence="1" id="KW-0472">Membrane</keyword>
<evidence type="ECO:0000256" key="1">
    <source>
        <dbReference type="SAM" id="Phobius"/>
    </source>
</evidence>
<gene>
    <name evidence="2" type="ORF">EUA03_17905</name>
</gene>
<dbReference type="Proteomes" id="UP000294929">
    <property type="component" value="Unassembled WGS sequence"/>
</dbReference>